<sequence>LRNAMHESMYLTSNLHKHTHLLVEAEGEFSKSTQKAHADSFLLKNQSDLFHGECIDQGSSLGDDPNDCEFAMHHTVENFEESIQQSTSESDIMNINSELTSAVSATLEIFAEYRLLQ</sequence>
<proteinExistence type="predicted"/>
<protein>
    <submittedName>
        <fullName evidence="1">Uncharacterized protein</fullName>
    </submittedName>
</protein>
<keyword evidence="2" id="KW-1185">Reference proteome</keyword>
<organism evidence="1 2">
    <name type="scientific">Taxus chinensis</name>
    <name type="common">Chinese yew</name>
    <name type="synonym">Taxus wallichiana var. chinensis</name>
    <dbReference type="NCBI Taxonomy" id="29808"/>
    <lineage>
        <taxon>Eukaryota</taxon>
        <taxon>Viridiplantae</taxon>
        <taxon>Streptophyta</taxon>
        <taxon>Embryophyta</taxon>
        <taxon>Tracheophyta</taxon>
        <taxon>Spermatophyta</taxon>
        <taxon>Pinopsida</taxon>
        <taxon>Pinidae</taxon>
        <taxon>Conifers II</taxon>
        <taxon>Cupressales</taxon>
        <taxon>Taxaceae</taxon>
        <taxon>Taxus</taxon>
    </lineage>
</organism>
<evidence type="ECO:0000313" key="1">
    <source>
        <dbReference type="EMBL" id="KAH9295434.1"/>
    </source>
</evidence>
<gene>
    <name evidence="1" type="ORF">KI387_039022</name>
</gene>
<dbReference type="Proteomes" id="UP000824469">
    <property type="component" value="Unassembled WGS sequence"/>
</dbReference>
<feature type="non-terminal residue" evidence="1">
    <location>
        <position position="117"/>
    </location>
</feature>
<comment type="caution">
    <text evidence="1">The sequence shown here is derived from an EMBL/GenBank/DDBJ whole genome shotgun (WGS) entry which is preliminary data.</text>
</comment>
<feature type="non-terminal residue" evidence="1">
    <location>
        <position position="1"/>
    </location>
</feature>
<dbReference type="EMBL" id="JAHRHJ020000011">
    <property type="protein sequence ID" value="KAH9295434.1"/>
    <property type="molecule type" value="Genomic_DNA"/>
</dbReference>
<dbReference type="AlphaFoldDB" id="A0AA38F7I8"/>
<name>A0AA38F7I8_TAXCH</name>
<evidence type="ECO:0000313" key="2">
    <source>
        <dbReference type="Proteomes" id="UP000824469"/>
    </source>
</evidence>
<reference evidence="1 2" key="1">
    <citation type="journal article" date="2021" name="Nat. Plants">
        <title>The Taxus genome provides insights into paclitaxel biosynthesis.</title>
        <authorList>
            <person name="Xiong X."/>
            <person name="Gou J."/>
            <person name="Liao Q."/>
            <person name="Li Y."/>
            <person name="Zhou Q."/>
            <person name="Bi G."/>
            <person name="Li C."/>
            <person name="Du R."/>
            <person name="Wang X."/>
            <person name="Sun T."/>
            <person name="Guo L."/>
            <person name="Liang H."/>
            <person name="Lu P."/>
            <person name="Wu Y."/>
            <person name="Zhang Z."/>
            <person name="Ro D.K."/>
            <person name="Shang Y."/>
            <person name="Huang S."/>
            <person name="Yan J."/>
        </authorList>
    </citation>
    <scope>NUCLEOTIDE SEQUENCE [LARGE SCALE GENOMIC DNA]</scope>
    <source>
        <strain evidence="1">Ta-2019</strain>
    </source>
</reference>
<accession>A0AA38F7I8</accession>